<evidence type="ECO:0000313" key="12">
    <source>
        <dbReference type="Proteomes" id="UP000037069"/>
    </source>
</evidence>
<evidence type="ECO:0000256" key="3">
    <source>
        <dbReference type="ARBA" id="ARBA00023155"/>
    </source>
</evidence>
<feature type="DNA-binding region" description="Homeobox" evidence="5">
    <location>
        <begin position="1264"/>
        <end position="1323"/>
    </location>
</feature>
<evidence type="ECO:0000256" key="4">
    <source>
        <dbReference type="ARBA" id="ARBA00023242"/>
    </source>
</evidence>
<evidence type="ECO:0000256" key="2">
    <source>
        <dbReference type="ARBA" id="ARBA00023125"/>
    </source>
</evidence>
<reference evidence="11 12" key="1">
    <citation type="journal article" date="2015" name="Nat. Commun.">
        <title>Lucilia cuprina genome unlocks parasitic fly biology to underpin future interventions.</title>
        <authorList>
            <person name="Anstead C.A."/>
            <person name="Korhonen P.K."/>
            <person name="Young N.D."/>
            <person name="Hall R.S."/>
            <person name="Jex A.R."/>
            <person name="Murali S.C."/>
            <person name="Hughes D.S."/>
            <person name="Lee S.F."/>
            <person name="Perry T."/>
            <person name="Stroehlein A.J."/>
            <person name="Ansell B.R."/>
            <person name="Breugelmans B."/>
            <person name="Hofmann A."/>
            <person name="Qu J."/>
            <person name="Dugan S."/>
            <person name="Lee S.L."/>
            <person name="Chao H."/>
            <person name="Dinh H."/>
            <person name="Han Y."/>
            <person name="Doddapaneni H.V."/>
            <person name="Worley K.C."/>
            <person name="Muzny D.M."/>
            <person name="Ioannidis P."/>
            <person name="Waterhouse R.M."/>
            <person name="Zdobnov E.M."/>
            <person name="James P.J."/>
            <person name="Bagnall N.H."/>
            <person name="Kotze A.C."/>
            <person name="Gibbs R.A."/>
            <person name="Richards S."/>
            <person name="Batterham P."/>
            <person name="Gasser R.B."/>
        </authorList>
    </citation>
    <scope>NUCLEOTIDE SEQUENCE [LARGE SCALE GENOMIC DNA]</scope>
    <source>
        <strain evidence="11 12">LS</strain>
        <tissue evidence="11">Full body</tissue>
    </source>
</reference>
<comment type="caution">
    <text evidence="11">The sequence shown here is derived from an EMBL/GenBank/DDBJ whole genome shotgun (WGS) entry which is preliminary data.</text>
</comment>
<evidence type="ECO:0000256" key="8">
    <source>
        <dbReference type="SAM" id="MobiDB-lite"/>
    </source>
</evidence>
<feature type="region of interest" description="Disordered" evidence="8">
    <location>
        <begin position="301"/>
        <end position="321"/>
    </location>
</feature>
<evidence type="ECO:0000313" key="11">
    <source>
        <dbReference type="EMBL" id="KNC31234.1"/>
    </source>
</evidence>
<dbReference type="SMART" id="SM00352">
    <property type="entry name" value="POU"/>
    <property type="match status" value="1"/>
</dbReference>
<dbReference type="Pfam" id="PF00046">
    <property type="entry name" value="Homeodomain"/>
    <property type="match status" value="1"/>
</dbReference>
<dbReference type="InterPro" id="IPR017970">
    <property type="entry name" value="Homeobox_CS"/>
</dbReference>
<dbReference type="InterPro" id="IPR000327">
    <property type="entry name" value="POU_dom"/>
</dbReference>
<dbReference type="PRINTS" id="PR00028">
    <property type="entry name" value="POUDOMAIN"/>
</dbReference>
<dbReference type="Gene3D" id="1.10.10.60">
    <property type="entry name" value="Homeodomain-like"/>
    <property type="match status" value="1"/>
</dbReference>
<feature type="region of interest" description="Disordered" evidence="8">
    <location>
        <begin position="381"/>
        <end position="400"/>
    </location>
</feature>
<evidence type="ECO:0000256" key="6">
    <source>
        <dbReference type="RuleBase" id="RU000682"/>
    </source>
</evidence>
<organism evidence="11 12">
    <name type="scientific">Lucilia cuprina</name>
    <name type="common">Green bottle fly</name>
    <name type="synonym">Australian sheep blowfly</name>
    <dbReference type="NCBI Taxonomy" id="7375"/>
    <lineage>
        <taxon>Eukaryota</taxon>
        <taxon>Metazoa</taxon>
        <taxon>Ecdysozoa</taxon>
        <taxon>Arthropoda</taxon>
        <taxon>Hexapoda</taxon>
        <taxon>Insecta</taxon>
        <taxon>Pterygota</taxon>
        <taxon>Neoptera</taxon>
        <taxon>Endopterygota</taxon>
        <taxon>Diptera</taxon>
        <taxon>Brachycera</taxon>
        <taxon>Muscomorpha</taxon>
        <taxon>Oestroidea</taxon>
        <taxon>Calliphoridae</taxon>
        <taxon>Luciliinae</taxon>
        <taxon>Lucilia</taxon>
    </lineage>
</organism>
<dbReference type="PROSITE" id="PS00027">
    <property type="entry name" value="HOMEOBOX_1"/>
    <property type="match status" value="1"/>
</dbReference>
<dbReference type="GO" id="GO:0048468">
    <property type="term" value="P:cell development"/>
    <property type="evidence" value="ECO:0007669"/>
    <property type="project" value="UniProtKB-ARBA"/>
</dbReference>
<dbReference type="Pfam" id="PF00157">
    <property type="entry name" value="Pou"/>
    <property type="match status" value="1"/>
</dbReference>
<dbReference type="STRING" id="7375.A0A0L0CIB4"/>
<dbReference type="PROSITE" id="PS00035">
    <property type="entry name" value="POU_1"/>
    <property type="match status" value="1"/>
</dbReference>
<dbReference type="GO" id="GO:0005634">
    <property type="term" value="C:nucleus"/>
    <property type="evidence" value="ECO:0007669"/>
    <property type="project" value="UniProtKB-SubCell"/>
</dbReference>
<sequence length="1340" mass="148150">MSLLLLSQYPKNINDYNKNSIKSVMLLEHNNSYIIDCIQSNHNKQKLLEGKYTFKTIKMTTPSTTTTNYKINNETANTNEAANLYTQQEQEHHHIIQQHQHQQQQQQHLLQMQQHLMQQNIMTTSPLQHLNNIFGLNLNNAPSATTMPLAASPIFHANNLQHLLVGVTPQQQQQFQQIYQEFYGNMLPQHQHYQHEQQILRDLIQATNMETTTNTNMETHSPLVSTGAVSSGMLKSETCNKNTLPLHTPATAALTNCTTTTLSPLETFVVNTVGLNHRHHHLQQRHHNDDGNMASLERQHNETAHANQKQQQQQQQPHYKQSNNKLLKSQTTLTSTLASIVTATAKSQITTNVVTADLLEADIKTSVGNLSMTSLTPVNTTATTTTNATTSSSSSSPLSSSLLLSATNSLENNSKINLSTSATLPSVNTFEFLPELFKNQIEQCVNKRKSSPTNCALATKTDTTNVASTQNSTLLANFVEQGNLAKNYMDDDNDNKAKDDVDTNIRGVSKRRYNAANNVDDDGGCSVSGNSNKSSGNKQKSVTNVKISLENYNSNSENFIDDADEQPNNDCLTMQANEARGSKFNFPPPTKTSNTGTAATTMTTKEQGMSSNLKNVEELLANNIKQQTMAVVGSLKVRDEFFELKNQSNTNLSPNAGIAAYDIQIRGDPQQQQQHHHNDEGEHCLAIKNSKCPRSRSSSNSSNASTNSNNSIVHNVGGDGGVVKKTKFSSSSDNEKYLENEKLCKIKELRWHTTPEDNNSLKRDLLKTPTSAHHHHHHHHHHIMHNRYISRLSRSPSPMQSNASDCEDNNSSVGNSSDRCRSPESPAMGLTHPPLKRRQLAALHQHYPHASPPPTTPQATHSPKLIKHHKSIVDEEQEEEEGALNLTSENSRHSSQSPSLSVKSVKPCSSSPSSQQQQPLHQLPQQSATLPVPSLSNSPLPVLAPVLASPQAQLAAAAGLSLGNPLMAQAALGTPLSSHDFSQFHQALQQQQHSLQQQFQNYLDILRSGSLNLGPSDDPTVAAQMATAQFLLQRQALSQAAQQLQALQKQQELQQDRSEASVSTSHEPLQLKNHHQHHHTSTPTHHRSPLHSPATSPLPSIYASSHMSHNSHQTPPPSNSSGSIKVSGLLTPNTPSAGGGPQTPQMPKNLANAPRAPEPSPEETTDLEELEQFAKTFKQRRIKLGFTQGDVGLAMGKLYGNDFSQTTISRFEALNLSFKNMCKLKPLLQKWLDDADRTIQATGGIFDPAALQTTVTTPEIMGRRRKKRTSIETSIRGALEKSFMLNQKPTSEEISQLADRLCMEKEVVRVWFCNRRQKEKRINPSLDSPDNGDESPYMMM</sequence>
<feature type="region of interest" description="Disordered" evidence="8">
    <location>
        <begin position="1052"/>
        <end position="1166"/>
    </location>
</feature>
<comment type="subcellular location">
    <subcellularLocation>
        <location evidence="1 5 6">Nucleus</location>
    </subcellularLocation>
</comment>
<feature type="compositionally biased region" description="Polar residues" evidence="8">
    <location>
        <begin position="1094"/>
        <end position="1146"/>
    </location>
</feature>
<feature type="region of interest" description="Disordered" evidence="8">
    <location>
        <begin position="755"/>
        <end position="832"/>
    </location>
</feature>
<evidence type="ECO:0000259" key="9">
    <source>
        <dbReference type="PROSITE" id="PS50071"/>
    </source>
</evidence>
<name>A0A0L0CIB4_LUCCU</name>
<dbReference type="PANTHER" id="PTHR11636:SF76">
    <property type="entry name" value="PROTEIN NUBBIN"/>
    <property type="match status" value="1"/>
</dbReference>
<dbReference type="PANTHER" id="PTHR11636">
    <property type="entry name" value="POU DOMAIN"/>
    <property type="match status" value="1"/>
</dbReference>
<feature type="compositionally biased region" description="Low complexity" evidence="8">
    <location>
        <begin position="893"/>
        <end position="932"/>
    </location>
</feature>
<evidence type="ECO:0000256" key="5">
    <source>
        <dbReference type="PROSITE-ProRule" id="PRU00108"/>
    </source>
</evidence>
<dbReference type="OrthoDB" id="6358449at2759"/>
<dbReference type="PROSITE" id="PS00465">
    <property type="entry name" value="POU_2"/>
    <property type="match status" value="1"/>
</dbReference>
<keyword evidence="3 5" id="KW-0371">Homeobox</keyword>
<evidence type="ECO:0000256" key="7">
    <source>
        <dbReference type="RuleBase" id="RU361194"/>
    </source>
</evidence>
<feature type="compositionally biased region" description="Basic residues" evidence="8">
    <location>
        <begin position="1072"/>
        <end position="1089"/>
    </location>
</feature>
<evidence type="ECO:0000259" key="10">
    <source>
        <dbReference type="PROSITE" id="PS51179"/>
    </source>
</evidence>
<proteinExistence type="inferred from homology"/>
<feature type="domain" description="POU-specific" evidence="10">
    <location>
        <begin position="1162"/>
        <end position="1236"/>
    </location>
</feature>
<dbReference type="GO" id="GO:0000978">
    <property type="term" value="F:RNA polymerase II cis-regulatory region sequence-specific DNA binding"/>
    <property type="evidence" value="ECO:0007669"/>
    <property type="project" value="TreeGrafter"/>
</dbReference>
<dbReference type="InterPro" id="IPR050255">
    <property type="entry name" value="POU_domain_TF"/>
</dbReference>
<dbReference type="SUPFAM" id="SSF47413">
    <property type="entry name" value="lambda repressor-like DNA-binding domains"/>
    <property type="match status" value="1"/>
</dbReference>
<dbReference type="FunFam" id="1.10.260.40:FF:000001">
    <property type="entry name" value="POU domain protein"/>
    <property type="match status" value="1"/>
</dbReference>
<comment type="similarity">
    <text evidence="7">Belongs to the POU transcription factor family.</text>
</comment>
<keyword evidence="2 5" id="KW-0238">DNA-binding</keyword>
<evidence type="ECO:0000256" key="1">
    <source>
        <dbReference type="ARBA" id="ARBA00004123"/>
    </source>
</evidence>
<feature type="region of interest" description="Disordered" evidence="8">
    <location>
        <begin position="691"/>
        <end position="734"/>
    </location>
</feature>
<dbReference type="PROSITE" id="PS50071">
    <property type="entry name" value="HOMEOBOX_2"/>
    <property type="match status" value="1"/>
</dbReference>
<dbReference type="InterPro" id="IPR010982">
    <property type="entry name" value="Lambda_DNA-bd_dom_sf"/>
</dbReference>
<dbReference type="EMBL" id="JRES01000438">
    <property type="protein sequence ID" value="KNC31234.1"/>
    <property type="molecule type" value="Genomic_DNA"/>
</dbReference>
<dbReference type="PROSITE" id="PS51179">
    <property type="entry name" value="POU_3"/>
    <property type="match status" value="1"/>
</dbReference>
<feature type="domain" description="Homeobox" evidence="9">
    <location>
        <begin position="1262"/>
        <end position="1322"/>
    </location>
</feature>
<feature type="compositionally biased region" description="Low complexity" evidence="8">
    <location>
        <begin position="695"/>
        <end position="716"/>
    </location>
</feature>
<feature type="compositionally biased region" description="Polar residues" evidence="8">
    <location>
        <begin position="792"/>
        <end position="817"/>
    </location>
</feature>
<gene>
    <name evidence="11" type="ORF">FF38_14334</name>
</gene>
<feature type="compositionally biased region" description="Low complexity" evidence="8">
    <location>
        <begin position="524"/>
        <end position="541"/>
    </location>
</feature>
<accession>A0A0L0CIB4</accession>
<dbReference type="Proteomes" id="UP000037069">
    <property type="component" value="Unassembled WGS sequence"/>
</dbReference>
<keyword evidence="7" id="KW-0804">Transcription</keyword>
<dbReference type="InterPro" id="IPR001356">
    <property type="entry name" value="HD"/>
</dbReference>
<dbReference type="GO" id="GO:0048699">
    <property type="term" value="P:generation of neurons"/>
    <property type="evidence" value="ECO:0007669"/>
    <property type="project" value="UniProtKB-ARBA"/>
</dbReference>
<feature type="region of interest" description="Disordered" evidence="8">
    <location>
        <begin position="873"/>
        <end position="932"/>
    </location>
</feature>
<dbReference type="GO" id="GO:0001228">
    <property type="term" value="F:DNA-binding transcription activator activity, RNA polymerase II-specific"/>
    <property type="evidence" value="ECO:0007669"/>
    <property type="project" value="UniProtKB-ARBA"/>
</dbReference>
<dbReference type="InterPro" id="IPR009057">
    <property type="entry name" value="Homeodomain-like_sf"/>
</dbReference>
<feature type="compositionally biased region" description="Basic residues" evidence="8">
    <location>
        <begin position="772"/>
        <end position="785"/>
    </location>
</feature>
<feature type="compositionally biased region" description="Basic and acidic residues" evidence="8">
    <location>
        <begin position="755"/>
        <end position="766"/>
    </location>
</feature>
<dbReference type="SMART" id="SM00389">
    <property type="entry name" value="HOX"/>
    <property type="match status" value="1"/>
</dbReference>
<feature type="region of interest" description="Disordered" evidence="8">
    <location>
        <begin position="514"/>
        <end position="542"/>
    </location>
</feature>
<dbReference type="Gene3D" id="1.10.260.40">
    <property type="entry name" value="lambda repressor-like DNA-binding domains"/>
    <property type="match status" value="1"/>
</dbReference>
<protein>
    <recommendedName>
        <fullName evidence="7">POU domain protein</fullName>
    </recommendedName>
</protein>
<keyword evidence="12" id="KW-1185">Reference proteome</keyword>
<dbReference type="InterPro" id="IPR013847">
    <property type="entry name" value="POU"/>
</dbReference>
<keyword evidence="4 5" id="KW-0539">Nucleus</keyword>
<dbReference type="CDD" id="cd00086">
    <property type="entry name" value="homeodomain"/>
    <property type="match status" value="1"/>
</dbReference>
<dbReference type="SUPFAM" id="SSF46689">
    <property type="entry name" value="Homeodomain-like"/>
    <property type="match status" value="1"/>
</dbReference>